<proteinExistence type="predicted"/>
<dbReference type="EMBL" id="CAADRP010001224">
    <property type="protein sequence ID" value="VFU37302.1"/>
    <property type="molecule type" value="Genomic_DNA"/>
</dbReference>
<accession>A0A6N2L945</accession>
<sequence length="66" mass="7617">MLRGPKLLRHFAFGPRVVLNPMAAMFGDLVGQERIWIPDFEPLNSRYDAQISVFRSKLQNKLEDAD</sequence>
<reference evidence="1" key="1">
    <citation type="submission" date="2019-03" db="EMBL/GenBank/DDBJ databases">
        <authorList>
            <person name="Mank J."/>
            <person name="Almeida P."/>
        </authorList>
    </citation>
    <scope>NUCLEOTIDE SEQUENCE</scope>
    <source>
        <strain evidence="1">78183</strain>
    </source>
</reference>
<protein>
    <submittedName>
        <fullName evidence="1">Uncharacterized protein</fullName>
    </submittedName>
</protein>
<gene>
    <name evidence="1" type="ORF">SVIM_LOCUS195747</name>
</gene>
<organism evidence="1">
    <name type="scientific">Salix viminalis</name>
    <name type="common">Common osier</name>
    <name type="synonym">Basket willow</name>
    <dbReference type="NCBI Taxonomy" id="40686"/>
    <lineage>
        <taxon>Eukaryota</taxon>
        <taxon>Viridiplantae</taxon>
        <taxon>Streptophyta</taxon>
        <taxon>Embryophyta</taxon>
        <taxon>Tracheophyta</taxon>
        <taxon>Spermatophyta</taxon>
        <taxon>Magnoliopsida</taxon>
        <taxon>eudicotyledons</taxon>
        <taxon>Gunneridae</taxon>
        <taxon>Pentapetalae</taxon>
        <taxon>rosids</taxon>
        <taxon>fabids</taxon>
        <taxon>Malpighiales</taxon>
        <taxon>Salicaceae</taxon>
        <taxon>Saliceae</taxon>
        <taxon>Salix</taxon>
    </lineage>
</organism>
<dbReference type="AlphaFoldDB" id="A0A6N2L945"/>
<evidence type="ECO:0000313" key="1">
    <source>
        <dbReference type="EMBL" id="VFU37302.1"/>
    </source>
</evidence>
<name>A0A6N2L945_SALVM</name>
<dbReference type="Gene3D" id="3.40.50.12550">
    <property type="entry name" value="Ubiquitin-activating enzyme E1, inactive adenylation domain, subdomain 2"/>
    <property type="match status" value="1"/>
</dbReference>